<gene>
    <name evidence="5" type="ORF">ABJI51_02025</name>
</gene>
<comment type="caution">
    <text evidence="5">The sequence shown here is derived from an EMBL/GenBank/DDBJ whole genome shotgun (WGS) entry which is preliminary data.</text>
</comment>
<dbReference type="InterPro" id="IPR003593">
    <property type="entry name" value="AAA+_ATPase"/>
</dbReference>
<keyword evidence="6" id="KW-1185">Reference proteome</keyword>
<evidence type="ECO:0000256" key="2">
    <source>
        <dbReference type="ARBA" id="ARBA00022741"/>
    </source>
</evidence>
<dbReference type="InterPro" id="IPR003439">
    <property type="entry name" value="ABC_transporter-like_ATP-bd"/>
</dbReference>
<accession>A0ABV0L6A7</accession>
<name>A0ABV0L6A7_9PSEU</name>
<dbReference type="GO" id="GO:0005524">
    <property type="term" value="F:ATP binding"/>
    <property type="evidence" value="ECO:0007669"/>
    <property type="project" value="UniProtKB-KW"/>
</dbReference>
<evidence type="ECO:0000313" key="5">
    <source>
        <dbReference type="EMBL" id="MEQ0557831.1"/>
    </source>
</evidence>
<dbReference type="PROSITE" id="PS50893">
    <property type="entry name" value="ABC_TRANSPORTER_2"/>
    <property type="match status" value="1"/>
</dbReference>
<feature type="domain" description="ABC transporter" evidence="4">
    <location>
        <begin position="5"/>
        <end position="227"/>
    </location>
</feature>
<dbReference type="Gene3D" id="3.40.50.300">
    <property type="entry name" value="P-loop containing nucleotide triphosphate hydrolases"/>
    <property type="match status" value="1"/>
</dbReference>
<proteinExistence type="predicted"/>
<evidence type="ECO:0000256" key="3">
    <source>
        <dbReference type="ARBA" id="ARBA00022840"/>
    </source>
</evidence>
<keyword evidence="1" id="KW-0813">Transport</keyword>
<dbReference type="SMART" id="SM00382">
    <property type="entry name" value="AAA"/>
    <property type="match status" value="1"/>
</dbReference>
<dbReference type="InterPro" id="IPR027417">
    <property type="entry name" value="P-loop_NTPase"/>
</dbReference>
<dbReference type="RefSeq" id="WP_348947157.1">
    <property type="nucleotide sequence ID" value="NZ_JBDZYD010000001.1"/>
</dbReference>
<evidence type="ECO:0000313" key="6">
    <source>
        <dbReference type="Proteomes" id="UP001440984"/>
    </source>
</evidence>
<dbReference type="CDD" id="cd03255">
    <property type="entry name" value="ABC_MJ0796_LolCDE_FtsE"/>
    <property type="match status" value="1"/>
</dbReference>
<keyword evidence="2" id="KW-0547">Nucleotide-binding</keyword>
<evidence type="ECO:0000259" key="4">
    <source>
        <dbReference type="PROSITE" id="PS50893"/>
    </source>
</evidence>
<dbReference type="SUPFAM" id="SSF52540">
    <property type="entry name" value="P-loop containing nucleoside triphosphate hydrolases"/>
    <property type="match status" value="1"/>
</dbReference>
<dbReference type="EMBL" id="JBDZYD010000001">
    <property type="protein sequence ID" value="MEQ0557831.1"/>
    <property type="molecule type" value="Genomic_DNA"/>
</dbReference>
<reference evidence="5 6" key="1">
    <citation type="submission" date="2024-05" db="EMBL/GenBank/DDBJ databases">
        <authorList>
            <person name="Zhao H."/>
            <person name="Xu Y."/>
            <person name="Lin S."/>
            <person name="Spain J.C."/>
            <person name="Zhou N.-Y."/>
        </authorList>
    </citation>
    <scope>NUCLEOTIDE SEQUENCE [LARGE SCALE GENOMIC DNA]</scope>
    <source>
        <strain evidence="5 6">NEAU-NG30</strain>
    </source>
</reference>
<dbReference type="PROSITE" id="PS00211">
    <property type="entry name" value="ABC_TRANSPORTER_1"/>
    <property type="match status" value="1"/>
</dbReference>
<keyword evidence="3 5" id="KW-0067">ATP-binding</keyword>
<evidence type="ECO:0000256" key="1">
    <source>
        <dbReference type="ARBA" id="ARBA00022448"/>
    </source>
</evidence>
<dbReference type="PANTHER" id="PTHR24220:SF86">
    <property type="entry name" value="ABC TRANSPORTER ABCH.1"/>
    <property type="match status" value="1"/>
</dbReference>
<dbReference type="InterPro" id="IPR017911">
    <property type="entry name" value="MacB-like_ATP-bd"/>
</dbReference>
<dbReference type="PANTHER" id="PTHR24220">
    <property type="entry name" value="IMPORT ATP-BINDING PROTEIN"/>
    <property type="match status" value="1"/>
</dbReference>
<dbReference type="Proteomes" id="UP001440984">
    <property type="component" value="Unassembled WGS sequence"/>
</dbReference>
<dbReference type="InterPro" id="IPR015854">
    <property type="entry name" value="ABC_transpr_LolD-like"/>
</dbReference>
<protein>
    <submittedName>
        <fullName evidence="5">ABC transporter ATP-binding protein</fullName>
    </submittedName>
</protein>
<dbReference type="InterPro" id="IPR017871">
    <property type="entry name" value="ABC_transporter-like_CS"/>
</dbReference>
<sequence>MTAVLELRDVTKHHAGGVAAVRGVSVTVEAGELTAVVGPSGSGKSTMLNLMGTLDRPSTGQVLVNGHDTGRLRDRALSALRAGWIGFVFQQFHLNPGMTARENVVAAQIYRGIPPRHRRAAAERALADVGLARRTDHLPTELSGGEQQRVAIARAMVNRPSLLLADEPTGNLDSASGAEILGLLRELNADGTTIVLVTHDLTIAAALPRRIEMLDGRVRHDTGGCRG</sequence>
<organism evidence="5 6">
    <name type="scientific">Amycolatopsis melonis</name>
    <dbReference type="NCBI Taxonomy" id="3156488"/>
    <lineage>
        <taxon>Bacteria</taxon>
        <taxon>Bacillati</taxon>
        <taxon>Actinomycetota</taxon>
        <taxon>Actinomycetes</taxon>
        <taxon>Pseudonocardiales</taxon>
        <taxon>Pseudonocardiaceae</taxon>
        <taxon>Amycolatopsis</taxon>
    </lineage>
</organism>
<dbReference type="Pfam" id="PF00005">
    <property type="entry name" value="ABC_tran"/>
    <property type="match status" value="1"/>
</dbReference>